<evidence type="ECO:0000313" key="1">
    <source>
        <dbReference type="EMBL" id="CAF2140729.1"/>
    </source>
</evidence>
<reference evidence="1" key="1">
    <citation type="submission" date="2021-01" db="EMBL/GenBank/DDBJ databases">
        <authorList>
            <consortium name="Genoscope - CEA"/>
            <person name="William W."/>
        </authorList>
    </citation>
    <scope>NUCLEOTIDE SEQUENCE</scope>
</reference>
<organism evidence="1">
    <name type="scientific">Brassica napus</name>
    <name type="common">Rape</name>
    <dbReference type="NCBI Taxonomy" id="3708"/>
    <lineage>
        <taxon>Eukaryota</taxon>
        <taxon>Viridiplantae</taxon>
        <taxon>Streptophyta</taxon>
        <taxon>Embryophyta</taxon>
        <taxon>Tracheophyta</taxon>
        <taxon>Spermatophyta</taxon>
        <taxon>Magnoliopsida</taxon>
        <taxon>eudicotyledons</taxon>
        <taxon>Gunneridae</taxon>
        <taxon>Pentapetalae</taxon>
        <taxon>rosids</taxon>
        <taxon>malvids</taxon>
        <taxon>Brassicales</taxon>
        <taxon>Brassicaceae</taxon>
        <taxon>Brassiceae</taxon>
        <taxon>Brassica</taxon>
    </lineage>
</organism>
<gene>
    <name evidence="1" type="ORF">DARMORV10_A02P22210.1</name>
</gene>
<dbReference type="Proteomes" id="UP001295469">
    <property type="component" value="Chromosome A02"/>
</dbReference>
<protein>
    <submittedName>
        <fullName evidence="1">(rape) hypothetical protein</fullName>
    </submittedName>
</protein>
<dbReference type="AlphaFoldDB" id="A0A816X2C1"/>
<dbReference type="EMBL" id="HG994356">
    <property type="protein sequence ID" value="CAF2140729.1"/>
    <property type="molecule type" value="Genomic_DNA"/>
</dbReference>
<name>A0A816X2C1_BRANA</name>
<feature type="non-terminal residue" evidence="1">
    <location>
        <position position="41"/>
    </location>
</feature>
<proteinExistence type="predicted"/>
<accession>A0A816X2C1</accession>
<sequence>IGNGTLKTSFLIDDVQVTNAFDASLIQLDPELPETLALKLR</sequence>